<organism evidence="1 2">
    <name type="scientific">Sphingomonas paeninsulae</name>
    <dbReference type="NCBI Taxonomy" id="2319844"/>
    <lineage>
        <taxon>Bacteria</taxon>
        <taxon>Pseudomonadati</taxon>
        <taxon>Pseudomonadota</taxon>
        <taxon>Alphaproteobacteria</taxon>
        <taxon>Sphingomonadales</taxon>
        <taxon>Sphingomonadaceae</taxon>
        <taxon>Sphingomonas</taxon>
    </lineage>
</organism>
<dbReference type="RefSeq" id="WP_121152844.1">
    <property type="nucleotide sequence ID" value="NZ_CP032829.1"/>
</dbReference>
<accession>A0A494TAY1</accession>
<gene>
    <name evidence="1" type="ORF">D3Y57_09885</name>
</gene>
<dbReference type="OrthoDB" id="7219996at2"/>
<dbReference type="Proteomes" id="UP000276254">
    <property type="component" value="Chromosome"/>
</dbReference>
<dbReference type="KEGG" id="spha:D3Y57_09885"/>
<sequence length="120" mass="13326">MSRDLKTCPFCAGDVAIVGYSDLHWGKCTKCGTHGPGKWSSKNDAATAWNTRAALSGASEVVESQKEDVRSIPNQICSHDWQESVSSQFSNEYRVEVYCPKCCTYGEKEYETGEITWPCT</sequence>
<protein>
    <recommendedName>
        <fullName evidence="3">Restriction alleviation protein Lar</fullName>
    </recommendedName>
</protein>
<dbReference type="EMBL" id="CP032829">
    <property type="protein sequence ID" value="AYJ86220.1"/>
    <property type="molecule type" value="Genomic_DNA"/>
</dbReference>
<evidence type="ECO:0000313" key="2">
    <source>
        <dbReference type="Proteomes" id="UP000276254"/>
    </source>
</evidence>
<evidence type="ECO:0000313" key="1">
    <source>
        <dbReference type="EMBL" id="AYJ86220.1"/>
    </source>
</evidence>
<name>A0A494TAY1_SPHPE</name>
<keyword evidence="2" id="KW-1185">Reference proteome</keyword>
<evidence type="ECO:0008006" key="3">
    <source>
        <dbReference type="Google" id="ProtNLM"/>
    </source>
</evidence>
<dbReference type="AlphaFoldDB" id="A0A494TAY1"/>
<reference evidence="1 2" key="1">
    <citation type="submission" date="2018-09" db="EMBL/GenBank/DDBJ databases">
        <title>Sphingomonas peninsula sp. nov., isolated from fildes peninsula, Antarctic soil.</title>
        <authorList>
            <person name="Yingchao G."/>
        </authorList>
    </citation>
    <scope>NUCLEOTIDE SEQUENCE [LARGE SCALE GENOMIC DNA]</scope>
    <source>
        <strain evidence="1 2">YZ-8</strain>
    </source>
</reference>
<proteinExistence type="predicted"/>